<dbReference type="Gene3D" id="3.10.280.10">
    <property type="entry name" value="Mitochondrial glycoprotein"/>
    <property type="match status" value="1"/>
</dbReference>
<dbReference type="InterPro" id="IPR003428">
    <property type="entry name" value="MAM33"/>
</dbReference>
<dbReference type="GO" id="GO:0005759">
    <property type="term" value="C:mitochondrial matrix"/>
    <property type="evidence" value="ECO:0007669"/>
    <property type="project" value="InterPro"/>
</dbReference>
<proteinExistence type="predicted"/>
<sequence>MRHPSSATLYLAWDVRILIVGGGLEGFPTTLTLTLWQFNTVNTPVQEQFEGFLRKRGMDEGTALFLPKYAEKKELEGIEVCLLVKGPKVDTRLTVKREWEGFVHSLSVHALVSAAAVKQ</sequence>
<name>A0AAD7NM36_9AGAR</name>
<accession>A0AAD7NM36</accession>
<dbReference type="EMBL" id="JARJLG010000034">
    <property type="protein sequence ID" value="KAJ7765910.1"/>
    <property type="molecule type" value="Genomic_DNA"/>
</dbReference>
<reference evidence="1" key="1">
    <citation type="submission" date="2023-03" db="EMBL/GenBank/DDBJ databases">
        <title>Massive genome expansion in bonnet fungi (Mycena s.s.) driven by repeated elements and novel gene families across ecological guilds.</title>
        <authorList>
            <consortium name="Lawrence Berkeley National Laboratory"/>
            <person name="Harder C.B."/>
            <person name="Miyauchi S."/>
            <person name="Viragh M."/>
            <person name="Kuo A."/>
            <person name="Thoen E."/>
            <person name="Andreopoulos B."/>
            <person name="Lu D."/>
            <person name="Skrede I."/>
            <person name="Drula E."/>
            <person name="Henrissat B."/>
            <person name="Morin E."/>
            <person name="Kohler A."/>
            <person name="Barry K."/>
            <person name="LaButti K."/>
            <person name="Morin E."/>
            <person name="Salamov A."/>
            <person name="Lipzen A."/>
            <person name="Mereny Z."/>
            <person name="Hegedus B."/>
            <person name="Baldrian P."/>
            <person name="Stursova M."/>
            <person name="Weitz H."/>
            <person name="Taylor A."/>
            <person name="Grigoriev I.V."/>
            <person name="Nagy L.G."/>
            <person name="Martin F."/>
            <person name="Kauserud H."/>
        </authorList>
    </citation>
    <scope>NUCLEOTIDE SEQUENCE</scope>
    <source>
        <strain evidence="1">CBHHK188m</strain>
    </source>
</reference>
<gene>
    <name evidence="1" type="ORF">DFH07DRAFT_770050</name>
</gene>
<evidence type="ECO:0000313" key="2">
    <source>
        <dbReference type="Proteomes" id="UP001215280"/>
    </source>
</evidence>
<dbReference type="InterPro" id="IPR036561">
    <property type="entry name" value="MAM33_sf"/>
</dbReference>
<dbReference type="Proteomes" id="UP001215280">
    <property type="component" value="Unassembled WGS sequence"/>
</dbReference>
<dbReference type="Pfam" id="PF02330">
    <property type="entry name" value="MAM33"/>
    <property type="match status" value="1"/>
</dbReference>
<comment type="caution">
    <text evidence="1">The sequence shown here is derived from an EMBL/GenBank/DDBJ whole genome shotgun (WGS) entry which is preliminary data.</text>
</comment>
<evidence type="ECO:0000313" key="1">
    <source>
        <dbReference type="EMBL" id="KAJ7765910.1"/>
    </source>
</evidence>
<dbReference type="AlphaFoldDB" id="A0AAD7NM36"/>
<organism evidence="1 2">
    <name type="scientific">Mycena maculata</name>
    <dbReference type="NCBI Taxonomy" id="230809"/>
    <lineage>
        <taxon>Eukaryota</taxon>
        <taxon>Fungi</taxon>
        <taxon>Dikarya</taxon>
        <taxon>Basidiomycota</taxon>
        <taxon>Agaricomycotina</taxon>
        <taxon>Agaricomycetes</taxon>
        <taxon>Agaricomycetidae</taxon>
        <taxon>Agaricales</taxon>
        <taxon>Marasmiineae</taxon>
        <taxon>Mycenaceae</taxon>
        <taxon>Mycena</taxon>
    </lineage>
</organism>
<keyword evidence="2" id="KW-1185">Reference proteome</keyword>
<protein>
    <submittedName>
        <fullName evidence="1">Uncharacterized protein</fullName>
    </submittedName>
</protein>